<evidence type="ECO:0000256" key="1">
    <source>
        <dbReference type="SAM" id="MobiDB-lite"/>
    </source>
</evidence>
<reference evidence="2 3" key="1">
    <citation type="submission" date="2018-08" db="EMBL/GenBank/DDBJ databases">
        <title>Whole Genome Sequences of Two Pseudoalteromonas piscicida Strains, DE1-A and DE2-A, which Exhibit Strong Antibacterial Activity against Vibrio vulnificus.</title>
        <authorList>
            <person name="Richards G.P."/>
            <person name="Needleman D.S."/>
            <person name="Watson M.A."/>
            <person name="Polson S.W."/>
        </authorList>
    </citation>
    <scope>NUCLEOTIDE SEQUENCE [LARGE SCALE GENOMIC DNA]</scope>
    <source>
        <strain evidence="2 3">DE2-A</strain>
    </source>
</reference>
<evidence type="ECO:0000313" key="3">
    <source>
        <dbReference type="Proteomes" id="UP000258102"/>
    </source>
</evidence>
<proteinExistence type="predicted"/>
<feature type="compositionally biased region" description="Polar residues" evidence="1">
    <location>
        <begin position="92"/>
        <end position="117"/>
    </location>
</feature>
<evidence type="ECO:0000313" key="2">
    <source>
        <dbReference type="EMBL" id="AXR04046.1"/>
    </source>
</evidence>
<dbReference type="KEGG" id="ppis:B1L02_22290"/>
<dbReference type="AlphaFoldDB" id="A0AAD0RMJ2"/>
<feature type="region of interest" description="Disordered" evidence="1">
    <location>
        <begin position="85"/>
        <end position="118"/>
    </location>
</feature>
<name>A0AAD0RMJ2_PSEO7</name>
<sequence length="142" mass="15875">MEQVYNFADEVQLESLRQLIVEKINQKGLSEQQVTDSAYMSDRSLRNYKTEGYLASLAPLSSSTVSKLKNLLTALNIEPEEALEFHQKRIENQQNNHHSDPTNQNGQQSNTQFQGCTFNGGANGPNVITGNRDITLNFGAKD</sequence>
<dbReference type="EMBL" id="CP031762">
    <property type="protein sequence ID" value="AXR04046.1"/>
    <property type="molecule type" value="Genomic_DNA"/>
</dbReference>
<dbReference type="Proteomes" id="UP000258102">
    <property type="component" value="Chromosome 2"/>
</dbReference>
<accession>A0AAD0RMJ2</accession>
<dbReference type="RefSeq" id="WP_088532918.1">
    <property type="nucleotide sequence ID" value="NZ_CP021647.1"/>
</dbReference>
<protein>
    <submittedName>
        <fullName evidence="2">Uncharacterized protein</fullName>
    </submittedName>
</protein>
<organism evidence="2 3">
    <name type="scientific">Pseudoalteromonas piscicida</name>
    <dbReference type="NCBI Taxonomy" id="43662"/>
    <lineage>
        <taxon>Bacteria</taxon>
        <taxon>Pseudomonadati</taxon>
        <taxon>Pseudomonadota</taxon>
        <taxon>Gammaproteobacteria</taxon>
        <taxon>Alteromonadales</taxon>
        <taxon>Pseudoalteromonadaceae</taxon>
        <taxon>Pseudoalteromonas</taxon>
    </lineage>
</organism>
<gene>
    <name evidence="2" type="ORF">D0511_18965</name>
</gene>